<feature type="compositionally biased region" description="Basic and acidic residues" evidence="2">
    <location>
        <begin position="1"/>
        <end position="26"/>
    </location>
</feature>
<feature type="compositionally biased region" description="Polar residues" evidence="2">
    <location>
        <begin position="1225"/>
        <end position="1234"/>
    </location>
</feature>
<feature type="region of interest" description="Disordered" evidence="2">
    <location>
        <begin position="1530"/>
        <end position="1665"/>
    </location>
</feature>
<feature type="compositionally biased region" description="Basic and acidic residues" evidence="2">
    <location>
        <begin position="707"/>
        <end position="721"/>
    </location>
</feature>
<feature type="compositionally biased region" description="Polar residues" evidence="2">
    <location>
        <begin position="1463"/>
        <end position="1473"/>
    </location>
</feature>
<dbReference type="OMA" id="ENEMACG"/>
<name>A0A8B8A6K0_ACAPL</name>
<dbReference type="OrthoDB" id="10072544at2759"/>
<feature type="compositionally biased region" description="Polar residues" evidence="2">
    <location>
        <begin position="722"/>
        <end position="733"/>
    </location>
</feature>
<feature type="compositionally biased region" description="Polar residues" evidence="2">
    <location>
        <begin position="883"/>
        <end position="896"/>
    </location>
</feature>
<feature type="compositionally biased region" description="Basic and acidic residues" evidence="2">
    <location>
        <begin position="2046"/>
        <end position="2061"/>
    </location>
</feature>
<feature type="compositionally biased region" description="Acidic residues" evidence="2">
    <location>
        <begin position="2112"/>
        <end position="2123"/>
    </location>
</feature>
<accession>A0A8B8A6K0</accession>
<feature type="compositionally biased region" description="Basic and acidic residues" evidence="2">
    <location>
        <begin position="1808"/>
        <end position="1821"/>
    </location>
</feature>
<feature type="compositionally biased region" description="Polar residues" evidence="2">
    <location>
        <begin position="1030"/>
        <end position="1041"/>
    </location>
</feature>
<feature type="region of interest" description="Disordered" evidence="2">
    <location>
        <begin position="1463"/>
        <end position="1489"/>
    </location>
</feature>
<feature type="region of interest" description="Disordered" evidence="2">
    <location>
        <begin position="1225"/>
        <end position="1436"/>
    </location>
</feature>
<feature type="compositionally biased region" description="Low complexity" evidence="2">
    <location>
        <begin position="670"/>
        <end position="682"/>
    </location>
</feature>
<feature type="compositionally biased region" description="Basic and acidic residues" evidence="2">
    <location>
        <begin position="1178"/>
        <end position="1213"/>
    </location>
</feature>
<dbReference type="InterPro" id="IPR026163">
    <property type="entry name" value="Nckap5l"/>
</dbReference>
<feature type="region of interest" description="Disordered" evidence="2">
    <location>
        <begin position="1693"/>
        <end position="1915"/>
    </location>
</feature>
<feature type="compositionally biased region" description="Polar residues" evidence="2">
    <location>
        <begin position="1867"/>
        <end position="1888"/>
    </location>
</feature>
<feature type="compositionally biased region" description="Basic and acidic residues" evidence="2">
    <location>
        <begin position="1129"/>
        <end position="1144"/>
    </location>
</feature>
<feature type="compositionally biased region" description="Low complexity" evidence="2">
    <location>
        <begin position="301"/>
        <end position="313"/>
    </location>
</feature>
<feature type="compositionally biased region" description="Polar residues" evidence="2">
    <location>
        <begin position="1553"/>
        <end position="1574"/>
    </location>
</feature>
<dbReference type="GO" id="GO:0007019">
    <property type="term" value="P:microtubule depolymerization"/>
    <property type="evidence" value="ECO:0007669"/>
    <property type="project" value="TreeGrafter"/>
</dbReference>
<feature type="compositionally biased region" description="Low complexity" evidence="2">
    <location>
        <begin position="1618"/>
        <end position="1631"/>
    </location>
</feature>
<dbReference type="PANTHER" id="PTHR21740">
    <property type="entry name" value="NCK-ASSOCIATED PROTEIN 5"/>
    <property type="match status" value="1"/>
</dbReference>
<feature type="region of interest" description="Disordered" evidence="2">
    <location>
        <begin position="610"/>
        <end position="733"/>
    </location>
</feature>
<feature type="region of interest" description="Disordered" evidence="2">
    <location>
        <begin position="2085"/>
        <end position="2104"/>
    </location>
</feature>
<feature type="compositionally biased region" description="Basic and acidic residues" evidence="2">
    <location>
        <begin position="1107"/>
        <end position="1116"/>
    </location>
</feature>
<feature type="region of interest" description="Disordered" evidence="2">
    <location>
        <begin position="301"/>
        <end position="387"/>
    </location>
</feature>
<feature type="compositionally biased region" description="Polar residues" evidence="2">
    <location>
        <begin position="924"/>
        <end position="933"/>
    </location>
</feature>
<protein>
    <submittedName>
        <fullName evidence="4">Uncharacterized protein LOC110990838 isoform X1</fullName>
    </submittedName>
</protein>
<feature type="compositionally biased region" description="Polar residues" evidence="2">
    <location>
        <begin position="1243"/>
        <end position="1254"/>
    </location>
</feature>
<feature type="compositionally biased region" description="Polar residues" evidence="2">
    <location>
        <begin position="799"/>
        <end position="827"/>
    </location>
</feature>
<dbReference type="Proteomes" id="UP000694845">
    <property type="component" value="Unplaced"/>
</dbReference>
<dbReference type="GO" id="GO:0035371">
    <property type="term" value="C:microtubule plus-end"/>
    <property type="evidence" value="ECO:0007669"/>
    <property type="project" value="TreeGrafter"/>
</dbReference>
<sequence>MPLPFDLDKRWGSDRRKDDKDHDKKKDHEKKKKYKTKTEEQMDKQIEELNRQLLEERQTTRREKLTVTRLQRELTKTKSDNNLQRDAIMRDLAEERQSRLDAEKRLKDALLEGETYKTRLEALQQDLTKMQGMLNSVMEYKTKMEQMKEEHSATVQTLENDLKKCQTHISNLEQENSNLLSECHALETKVGQEEVMKEKTMLLERLRILEAENSALVLENENQREQYEKCLDEVANQVVQALLMQKDLKEECIKLHNRVRELEQQNRNLKCLFERDRQCCGPLSPIQGCFQHPFSNLMSLGPTSSLSTGQSQSLAPPSSNASPVLLRPSRIPDRGPRQEQLNSSEGLSSDSSHPASSCEPAQGSPVHGAKPVLYQLHGSPHSKSPQHRLPITQCHEHINTTYKETSPDSSYPLTNGGHPVDSLDLYPLHRTMPDTSLDLLSPQREQLMYSQNCETFAEYRRGQLSSRSNGHHHHHSSMISFNVAENDVNDGAGEVMGLEDLEWEHTLLSPASQRHLGEMGKPVRHLPNGLVTSPAKALALRNCYANSNAERKLGGGLGCSREAGRNGFSLGEQYTKPFVHAPFHYAQSLLQELKDISSSVKSFETLTLEPKSGVQQKRKASLEIQPPQSRQKVVRSQPGRPPDHIFTLSSSGQGSGYDAGPALARGNGDSSCSMTSSESIETMLERQTSITPFPDSKTENNQQGKQQYHEQHNPPSRDTDSNRVQYQETQAEQSSEALLKQYFQGLNGSVTSEKCQTNPESVNQLHQVQSSRIIADASSYSPQIERKRDACLSEPNRDNPAQQKTSVCRSLSENSSQSPTLQRNLCNATLAHRRDISNNGPKQEKSPTLNRNTLTPTHDSRYLKNNTMKHSQTLPDSYKIQRNLGSSLKSPQSPGSGRNAVAFSKQSGSINKTSQFPKPLTGGIDQSGSSPIPSGSWKVPVQPSTGGNQLSPHHRTKHSSGVWHSAQSPVLPNRHRNLTYPRPHRHLSEPSSRNAKGDQSCHTGAPHGIRPPNSFPVELTSPTVGKHRQSSSAPTSPSTECLTARMHQRNIARKMSPRVRKPETSQQKHRDKIPTLSGNEKKALQQTSNMSAGAPEPDVSGVSGDVRTQKSREDAPSRPSDLLLPSKEISNHKPSDTIQHRQNSEVDVSNSKAIPDNRDLITSEMQVPVANRSQTNPEENRRQHQDAENSTQSRDKFEEVLQAHDNRNERESYTEIENVIIAYSSQGDNQNNLPDSKLDEVLFNSSSNDASESATKQDEAQSVKALEEKMQQNNQKRPGPNYSRISEVGRKSHDNRVGSFMRATSLPVDSGDSCRPPNDATTKPSVTNIDELPIRGFNASLEAAITPKTSSQSDQTQYPDTRKEQETPNMRLPRSSGKPFTSTPCQQTNSAVTEGDCNNEGKSSGKLTAEKPDTDSTKRHSPFHIGTLGSSPRLPGRHQSAAVHLESQRRVVSDPACQHSLSYESLQSNQSEGSADWGSPVRNGATPKKPATPLVGLFLHPLSEILWSGSDSDDEEENVNFVEMWKARNSSPMKLPDWNPRKSVEDYKKKMQESLSSNSERPDSVTSSTSSEQWLLNYPLDKISPPTSLTRPSKTNGRKEPVRSSSVKNSESKTQEGKASLSSSKSAPATKTNGSLKRNAGVGKKTSGGDRIKSSGSDNSSLGENSMMADFVSSIMTEISAGEFGKSCISLDSGLKDKKKAPKMGISEQRINSNTRAKCNSLPSNHSQFLSLSIQSSPKSPQAPTKPVTKTLSASSGSKQIKSKFKETRRKSSLSGIPKAVTEKNFKLYKGQSSRKSDQQVKQQAEATTKEDPNDYNQVKKREPKGRSRIPKLIRNSFRSQKSENPGKKKTPKGSKKASLDDHKIQMTCNVPGEQSSNTEQGGAQSQAWMRRDVRRGRSPLEPRGSKDAKKSVESRLVSAEMPYIDDTGASPVKPLGCEKCNLCSNGEQISSDCSHAHQARKNTGTGEATHSDDHVNLSVNNVWKKNNQSNTDWNSPKSSLDAANQKLIHDIEQGHLCSDSECQLTSRTWAPQLNSNNKGSYERSLQTREPMEGGKEEMRTSGKQYKVPLVNEDMMEDFDVEELCDEESEDARENSAQLSEKERANLLDSLFESETDEEEEEGRESLDTSSDSHPDEKQFLKLLGGDRASGWKRQVVRPQATYCHVSILQLDLQALYTRFGDKEKEALSSFGFLKGEDFKLENTVTPMPAQINNNANNLQFALDEVAAPNQSQDQRLQVSAFSQPFDESLSVSDDVSCYSQSSSTPSLSLHD</sequence>
<evidence type="ECO:0000256" key="2">
    <source>
        <dbReference type="SAM" id="MobiDB-lite"/>
    </source>
</evidence>
<feature type="compositionally biased region" description="Polar residues" evidence="2">
    <location>
        <begin position="837"/>
        <end position="875"/>
    </location>
</feature>
<feature type="compositionally biased region" description="Polar residues" evidence="2">
    <location>
        <begin position="1319"/>
        <end position="1328"/>
    </location>
</feature>
<evidence type="ECO:0000313" key="4">
    <source>
        <dbReference type="RefSeq" id="XP_022111621.1"/>
    </source>
</evidence>
<reference evidence="4" key="1">
    <citation type="submission" date="2025-08" db="UniProtKB">
        <authorList>
            <consortium name="RefSeq"/>
        </authorList>
    </citation>
    <scope>IDENTIFICATION</scope>
</reference>
<feature type="compositionally biased region" description="Polar residues" evidence="2">
    <location>
        <begin position="1347"/>
        <end position="1359"/>
    </location>
</feature>
<feature type="compositionally biased region" description="Polar residues" evidence="2">
    <location>
        <begin position="1709"/>
        <end position="1760"/>
    </location>
</feature>
<feature type="region of interest" description="Disordered" evidence="2">
    <location>
        <begin position="1"/>
        <end position="43"/>
    </location>
</feature>
<feature type="region of interest" description="Disordered" evidence="2">
    <location>
        <begin position="791"/>
        <end position="1213"/>
    </location>
</feature>
<feature type="compositionally biased region" description="Basic and acidic residues" evidence="2">
    <location>
        <begin position="1408"/>
        <end position="1418"/>
    </location>
</feature>
<evidence type="ECO:0000313" key="3">
    <source>
        <dbReference type="Proteomes" id="UP000694845"/>
    </source>
</evidence>
<feature type="compositionally biased region" description="Polar residues" evidence="2">
    <location>
        <begin position="1585"/>
        <end position="1595"/>
    </location>
</feature>
<feature type="compositionally biased region" description="Polar residues" evidence="2">
    <location>
        <begin position="1654"/>
        <end position="1664"/>
    </location>
</feature>
<feature type="compositionally biased region" description="Basic and acidic residues" evidence="2">
    <location>
        <begin position="2124"/>
        <end position="2137"/>
    </location>
</feature>
<dbReference type="KEGG" id="aplc:110990838"/>
<feature type="compositionally biased region" description="Polar residues" evidence="2">
    <location>
        <begin position="942"/>
        <end position="951"/>
    </location>
</feature>
<feature type="compositionally biased region" description="Basic residues" evidence="2">
    <location>
        <begin position="1822"/>
        <end position="1832"/>
    </location>
</feature>
<proteinExistence type="predicted"/>
<feature type="compositionally biased region" description="Basic and acidic residues" evidence="2">
    <location>
        <begin position="1255"/>
        <end position="1270"/>
    </location>
</feature>
<gene>
    <name evidence="4" type="primary">LOC110990838</name>
</gene>
<feature type="compositionally biased region" description="Basic residues" evidence="2">
    <location>
        <begin position="1046"/>
        <end position="1059"/>
    </location>
</feature>
<keyword evidence="3" id="KW-1185">Reference proteome</keyword>
<feature type="compositionally biased region" description="Basic and acidic residues" evidence="2">
    <location>
        <begin position="1899"/>
        <end position="1914"/>
    </location>
</feature>
<feature type="compositionally biased region" description="Basic and acidic residues" evidence="2">
    <location>
        <begin position="1287"/>
        <end position="1296"/>
    </location>
</feature>
<feature type="coiled-coil region" evidence="1">
    <location>
        <begin position="92"/>
        <end position="272"/>
    </location>
</feature>
<dbReference type="PANTHER" id="PTHR21740:SF8">
    <property type="entry name" value="NCK-ASSOCIATED PROTEIN 5"/>
    <property type="match status" value="1"/>
</dbReference>
<feature type="compositionally biased region" description="Polar residues" evidence="2">
    <location>
        <begin position="904"/>
        <end position="916"/>
    </location>
</feature>
<feature type="compositionally biased region" description="Basic and acidic residues" evidence="2">
    <location>
        <begin position="1539"/>
        <end position="1552"/>
    </location>
</feature>
<dbReference type="GO" id="GO:0001578">
    <property type="term" value="P:microtubule bundle formation"/>
    <property type="evidence" value="ECO:0007669"/>
    <property type="project" value="TreeGrafter"/>
</dbReference>
<evidence type="ECO:0000256" key="1">
    <source>
        <dbReference type="SAM" id="Coils"/>
    </source>
</evidence>
<keyword evidence="1" id="KW-0175">Coiled coil</keyword>
<dbReference type="GeneID" id="110990838"/>
<feature type="compositionally biased region" description="Basic residues" evidence="2">
    <location>
        <begin position="1761"/>
        <end position="1772"/>
    </location>
</feature>
<feature type="region of interest" description="Disordered" evidence="2">
    <location>
        <begin position="2032"/>
        <end position="2073"/>
    </location>
</feature>
<organism evidence="3 4">
    <name type="scientific">Acanthaster planci</name>
    <name type="common">Crown-of-thorns starfish</name>
    <dbReference type="NCBI Taxonomy" id="133434"/>
    <lineage>
        <taxon>Eukaryota</taxon>
        <taxon>Metazoa</taxon>
        <taxon>Echinodermata</taxon>
        <taxon>Eleutherozoa</taxon>
        <taxon>Asterozoa</taxon>
        <taxon>Asteroidea</taxon>
        <taxon>Valvatacea</taxon>
        <taxon>Valvatida</taxon>
        <taxon>Acanthasteridae</taxon>
        <taxon>Acanthaster</taxon>
    </lineage>
</organism>
<dbReference type="RefSeq" id="XP_022111621.1">
    <property type="nucleotide sequence ID" value="XM_022255929.1"/>
</dbReference>
<feature type="compositionally biased region" description="Low complexity" evidence="2">
    <location>
        <begin position="343"/>
        <end position="352"/>
    </location>
</feature>
<feature type="region of interest" description="Disordered" evidence="2">
    <location>
        <begin position="2112"/>
        <end position="2137"/>
    </location>
</feature>
<feature type="compositionally biased region" description="Basic residues" evidence="2">
    <location>
        <begin position="973"/>
        <end position="985"/>
    </location>
</feature>
<feature type="compositionally biased region" description="Polar residues" evidence="2">
    <location>
        <begin position="1378"/>
        <end position="1392"/>
    </location>
</feature>